<dbReference type="RefSeq" id="WP_161764791.1">
    <property type="nucleotide sequence ID" value="NZ_JAAATW010000001.1"/>
</dbReference>
<reference evidence="2" key="1">
    <citation type="submission" date="2020-01" db="EMBL/GenBank/DDBJ databases">
        <title>Sphingomonas sp. strain CSW-10.</title>
        <authorList>
            <person name="Chen W.-M."/>
        </authorList>
    </citation>
    <scope>NUCLEOTIDE SEQUENCE [LARGE SCALE GENOMIC DNA]</scope>
    <source>
        <strain evidence="2">CCP-1</strain>
    </source>
</reference>
<protein>
    <submittedName>
        <fullName evidence="1">Uncharacterized protein</fullName>
    </submittedName>
</protein>
<dbReference type="Proteomes" id="UP001517376">
    <property type="component" value="Unassembled WGS sequence"/>
</dbReference>
<sequence length="147" mass="15131">MPDRVIRGMFDALVRRAGGVDAVAAVLEAATGVGHKGTVSKMCAGHIGITLEAVIAVEDFVGDAPITRRMAERLGAERLCAIGLFELATRSAVSAGAAQAALFEAFADGVITTAEAADVVTRMRALREVVDQIIIQNERIVAGGGGA</sequence>
<dbReference type="EMBL" id="JAAATW010000001">
    <property type="protein sequence ID" value="NBE05953.1"/>
    <property type="molecule type" value="Genomic_DNA"/>
</dbReference>
<proteinExistence type="predicted"/>
<comment type="caution">
    <text evidence="1">The sequence shown here is derived from an EMBL/GenBank/DDBJ whole genome shotgun (WGS) entry which is preliminary data.</text>
</comment>
<keyword evidence="2" id="KW-1185">Reference proteome</keyword>
<gene>
    <name evidence="1" type="ORF">GU920_00220</name>
</gene>
<evidence type="ECO:0000313" key="1">
    <source>
        <dbReference type="EMBL" id="NBE05953.1"/>
    </source>
</evidence>
<accession>A0ABW9Y0C9</accession>
<evidence type="ECO:0000313" key="2">
    <source>
        <dbReference type="Proteomes" id="UP001517376"/>
    </source>
</evidence>
<name>A0ABW9Y0C9_9RHOB</name>
<organism evidence="1 2">
    <name type="scientific">Paragemmobacter ruber</name>
    <dbReference type="NCBI Taxonomy" id="1985673"/>
    <lineage>
        <taxon>Bacteria</taxon>
        <taxon>Pseudomonadati</taxon>
        <taxon>Pseudomonadota</taxon>
        <taxon>Alphaproteobacteria</taxon>
        <taxon>Rhodobacterales</taxon>
        <taxon>Paracoccaceae</taxon>
        <taxon>Paragemmobacter</taxon>
    </lineage>
</organism>